<evidence type="ECO:0000256" key="6">
    <source>
        <dbReference type="ARBA" id="ARBA00022781"/>
    </source>
</evidence>
<evidence type="ECO:0000256" key="11">
    <source>
        <dbReference type="ARBA" id="ARBA00024426"/>
    </source>
</evidence>
<dbReference type="EMBL" id="LR862135">
    <property type="protein sequence ID" value="CAD1840469.1"/>
    <property type="molecule type" value="Genomic_DNA"/>
</dbReference>
<evidence type="ECO:0000256" key="3">
    <source>
        <dbReference type="ARBA" id="ARBA00022448"/>
    </source>
</evidence>
<comment type="subcellular location">
    <subcellularLocation>
        <location evidence="1">Membrane</location>
        <topology evidence="1">Multi-pass membrane protein</topology>
    </subcellularLocation>
</comment>
<evidence type="ECO:0000256" key="1">
    <source>
        <dbReference type="ARBA" id="ARBA00004141"/>
    </source>
</evidence>
<dbReference type="GO" id="GO:1902600">
    <property type="term" value="P:proton transmembrane transport"/>
    <property type="evidence" value="ECO:0007669"/>
    <property type="project" value="UniProtKB-KW"/>
</dbReference>
<dbReference type="GO" id="GO:0045259">
    <property type="term" value="C:proton-transporting ATP synthase complex"/>
    <property type="evidence" value="ECO:0007669"/>
    <property type="project" value="UniProtKB-KW"/>
</dbReference>
<evidence type="ECO:0000256" key="7">
    <source>
        <dbReference type="ARBA" id="ARBA00022989"/>
    </source>
</evidence>
<accession>A0A6V7QB84</accession>
<evidence type="ECO:0000256" key="8">
    <source>
        <dbReference type="ARBA" id="ARBA00023065"/>
    </source>
</evidence>
<protein>
    <recommendedName>
        <fullName evidence="11">Chalcone--flavanone isomerase</fullName>
    </recommendedName>
</protein>
<dbReference type="GO" id="GO:0006631">
    <property type="term" value="P:fatty acid metabolic process"/>
    <property type="evidence" value="ECO:0007669"/>
    <property type="project" value="TreeGrafter"/>
</dbReference>
<dbReference type="GO" id="GO:0006754">
    <property type="term" value="P:ATP biosynthetic process"/>
    <property type="evidence" value="ECO:0007669"/>
    <property type="project" value="UniProtKB-KW"/>
</dbReference>
<dbReference type="InterPro" id="IPR036298">
    <property type="entry name" value="Chalcone_isomerase_sf"/>
</dbReference>
<evidence type="ECO:0000256" key="4">
    <source>
        <dbReference type="ARBA" id="ARBA00022547"/>
    </source>
</evidence>
<dbReference type="InterPro" id="IPR016087">
    <property type="entry name" value="Chalcone_isomerase"/>
</dbReference>
<feature type="domain" description="Chalcone isomerase" evidence="14">
    <location>
        <begin position="112"/>
        <end position="236"/>
    </location>
</feature>
<keyword evidence="4" id="KW-0138">CF(0)</keyword>
<dbReference type="Gene3D" id="1.20.120.220">
    <property type="entry name" value="ATP synthase, F0 complex, subunit A"/>
    <property type="match status" value="1"/>
</dbReference>
<sequence length="280" mass="31038">MGRRARGVSVLQARVARTWQRGRARSSCGSAGPLRPAERQGKEARRGDNCPHLAGFADPEGQESGVGERERERIVGGKRGKGPKFAITTGVYADDSEVKKLREKYGALSVPELKENKEFIADVLESDLCMTVRLQIVYGKLSIRSVRSAFEKSVRSRLEKFGRSDNKELLKSFVSLFSDEYKLPKGSVIELSREEGYVLQTRIDGKEVGRIQSKLLCRSILDLYLGEDPFDKKAKDVIQLNLAIVSLPVMFLGLFTSGIQALIFATLAAAYIGESMEGHH</sequence>
<keyword evidence="3" id="KW-0813">Transport</keyword>
<proteinExistence type="inferred from homology"/>
<gene>
    <name evidence="15" type="ORF">CB5_LOCUS23680</name>
</gene>
<evidence type="ECO:0000256" key="10">
    <source>
        <dbReference type="ARBA" id="ARBA00023310"/>
    </source>
</evidence>
<evidence type="ECO:0000256" key="13">
    <source>
        <dbReference type="SAM" id="Phobius"/>
    </source>
</evidence>
<dbReference type="GO" id="GO:0009570">
    <property type="term" value="C:chloroplast stroma"/>
    <property type="evidence" value="ECO:0007669"/>
    <property type="project" value="TreeGrafter"/>
</dbReference>
<evidence type="ECO:0000256" key="2">
    <source>
        <dbReference type="ARBA" id="ARBA00006810"/>
    </source>
</evidence>
<dbReference type="Pfam" id="PF16035">
    <property type="entry name" value="Chalcone_2"/>
    <property type="match status" value="1"/>
</dbReference>
<dbReference type="GO" id="GO:0016872">
    <property type="term" value="F:intramolecular lyase activity"/>
    <property type="evidence" value="ECO:0007669"/>
    <property type="project" value="InterPro"/>
</dbReference>
<evidence type="ECO:0000259" key="14">
    <source>
        <dbReference type="Pfam" id="PF16035"/>
    </source>
</evidence>
<dbReference type="SUPFAM" id="SSF54626">
    <property type="entry name" value="Chalcone isomerase"/>
    <property type="match status" value="1"/>
</dbReference>
<keyword evidence="6" id="KW-0375">Hydrogen ion transport</keyword>
<dbReference type="PANTHER" id="PTHR47589:SF5">
    <property type="entry name" value="CHALCONE ISOMERASE DOMAIN-CONTAINING PROTEIN"/>
    <property type="match status" value="1"/>
</dbReference>
<feature type="compositionally biased region" description="Basic and acidic residues" evidence="12">
    <location>
        <begin position="36"/>
        <end position="49"/>
    </location>
</feature>
<dbReference type="AlphaFoldDB" id="A0A6V7QB84"/>
<feature type="transmembrane region" description="Helical" evidence="13">
    <location>
        <begin position="242"/>
        <end position="272"/>
    </location>
</feature>
<evidence type="ECO:0000256" key="5">
    <source>
        <dbReference type="ARBA" id="ARBA00022692"/>
    </source>
</evidence>
<dbReference type="InterPro" id="IPR016088">
    <property type="entry name" value="Chalcone_isomerase_3-sand"/>
</dbReference>
<evidence type="ECO:0000256" key="12">
    <source>
        <dbReference type="SAM" id="MobiDB-lite"/>
    </source>
</evidence>
<evidence type="ECO:0000256" key="9">
    <source>
        <dbReference type="ARBA" id="ARBA00023136"/>
    </source>
</evidence>
<dbReference type="PANTHER" id="PTHR47589">
    <property type="entry name" value="FATTY-ACID-BINDING PROTEIN 1"/>
    <property type="match status" value="1"/>
</dbReference>
<dbReference type="InterPro" id="IPR035908">
    <property type="entry name" value="F0_ATP_A_sf"/>
</dbReference>
<reference evidence="15" key="1">
    <citation type="submission" date="2020-07" db="EMBL/GenBank/DDBJ databases">
        <authorList>
            <person name="Lin J."/>
        </authorList>
    </citation>
    <scope>NUCLEOTIDE SEQUENCE</scope>
</reference>
<name>A0A6V7QB84_ANACO</name>
<dbReference type="GO" id="GO:0005504">
    <property type="term" value="F:fatty acid binding"/>
    <property type="evidence" value="ECO:0007669"/>
    <property type="project" value="TreeGrafter"/>
</dbReference>
<keyword evidence="10" id="KW-0066">ATP synthesis</keyword>
<keyword evidence="7 13" id="KW-1133">Transmembrane helix</keyword>
<feature type="region of interest" description="Disordered" evidence="12">
    <location>
        <begin position="21"/>
        <end position="79"/>
    </location>
</feature>
<comment type="similarity">
    <text evidence="2">Belongs to the ATPase A chain family.</text>
</comment>
<organism evidence="15">
    <name type="scientific">Ananas comosus var. bracteatus</name>
    <name type="common">red pineapple</name>
    <dbReference type="NCBI Taxonomy" id="296719"/>
    <lineage>
        <taxon>Eukaryota</taxon>
        <taxon>Viridiplantae</taxon>
        <taxon>Streptophyta</taxon>
        <taxon>Embryophyta</taxon>
        <taxon>Tracheophyta</taxon>
        <taxon>Spermatophyta</taxon>
        <taxon>Magnoliopsida</taxon>
        <taxon>Liliopsida</taxon>
        <taxon>Poales</taxon>
        <taxon>Bromeliaceae</taxon>
        <taxon>Bromelioideae</taxon>
        <taxon>Ananas</taxon>
    </lineage>
</organism>
<dbReference type="InterPro" id="IPR044228">
    <property type="entry name" value="FAP1"/>
</dbReference>
<keyword evidence="9 13" id="KW-0472">Membrane</keyword>
<dbReference type="Gene3D" id="3.50.70.10">
    <property type="match status" value="1"/>
</dbReference>
<keyword evidence="5 13" id="KW-0812">Transmembrane</keyword>
<keyword evidence="8" id="KW-0406">Ion transport</keyword>
<feature type="compositionally biased region" description="Basic and acidic residues" evidence="12">
    <location>
        <begin position="66"/>
        <end position="75"/>
    </location>
</feature>
<evidence type="ECO:0000313" key="15">
    <source>
        <dbReference type="EMBL" id="CAD1840469.1"/>
    </source>
</evidence>